<dbReference type="Proteomes" id="UP000310506">
    <property type="component" value="Unassembled WGS sequence"/>
</dbReference>
<keyword evidence="1 2" id="KW-0238">DNA-binding</keyword>
<accession>A0A4S3B606</accession>
<dbReference type="InterPro" id="IPR050624">
    <property type="entry name" value="HTH-type_Tx_Regulator"/>
</dbReference>
<dbReference type="SUPFAM" id="SSF46689">
    <property type="entry name" value="Homeodomain-like"/>
    <property type="match status" value="1"/>
</dbReference>
<evidence type="ECO:0000259" key="3">
    <source>
        <dbReference type="PROSITE" id="PS50977"/>
    </source>
</evidence>
<dbReference type="PANTHER" id="PTHR43479:SF11">
    <property type="entry name" value="ACREF_ENVCD OPERON REPRESSOR-RELATED"/>
    <property type="match status" value="1"/>
</dbReference>
<evidence type="ECO:0000256" key="2">
    <source>
        <dbReference type="PROSITE-ProRule" id="PRU00335"/>
    </source>
</evidence>
<sequence length="200" mass="22757">MMGVREDKKKQLQEKIIASARELFKVKDFERVTMSQIAENAEVGLGTAYNYYASKEELFLLAGGTSFIFGEVLQFSQPMDSPKTLIDEIIAGFNQLAEIEKTSWRQSLSSLTKAAEKKPAFFLELVAIDHQFVAKVSNALKELQEQNILSAEMNHEILAELMYSTIFTSFLFYIYAEEQTVTELNSIIKYKLMHLLTVTS</sequence>
<feature type="DNA-binding region" description="H-T-H motif" evidence="2">
    <location>
        <begin position="33"/>
        <end position="52"/>
    </location>
</feature>
<evidence type="ECO:0000313" key="5">
    <source>
        <dbReference type="Proteomes" id="UP000310506"/>
    </source>
</evidence>
<dbReference type="PRINTS" id="PR00455">
    <property type="entry name" value="HTHTETR"/>
</dbReference>
<dbReference type="InterPro" id="IPR001647">
    <property type="entry name" value="HTH_TetR"/>
</dbReference>
<comment type="caution">
    <text evidence="4">The sequence shown here is derived from an EMBL/GenBank/DDBJ whole genome shotgun (WGS) entry which is preliminary data.</text>
</comment>
<dbReference type="GO" id="GO:0003677">
    <property type="term" value="F:DNA binding"/>
    <property type="evidence" value="ECO:0007669"/>
    <property type="project" value="UniProtKB-UniRule"/>
</dbReference>
<evidence type="ECO:0000256" key="1">
    <source>
        <dbReference type="ARBA" id="ARBA00023125"/>
    </source>
</evidence>
<dbReference type="InterPro" id="IPR009057">
    <property type="entry name" value="Homeodomain-like_sf"/>
</dbReference>
<dbReference type="EMBL" id="SDGV01000016">
    <property type="protein sequence ID" value="THB61123.1"/>
    <property type="molecule type" value="Genomic_DNA"/>
</dbReference>
<dbReference type="Pfam" id="PF00440">
    <property type="entry name" value="TetR_N"/>
    <property type="match status" value="1"/>
</dbReference>
<organism evidence="4 5">
    <name type="scientific">Vagococcus silagei</name>
    <dbReference type="NCBI Taxonomy" id="2508885"/>
    <lineage>
        <taxon>Bacteria</taxon>
        <taxon>Bacillati</taxon>
        <taxon>Bacillota</taxon>
        <taxon>Bacilli</taxon>
        <taxon>Lactobacillales</taxon>
        <taxon>Enterococcaceae</taxon>
        <taxon>Vagococcus</taxon>
    </lineage>
</organism>
<dbReference type="AlphaFoldDB" id="A0A4S3B606"/>
<keyword evidence="5" id="KW-1185">Reference proteome</keyword>
<dbReference type="PROSITE" id="PS50977">
    <property type="entry name" value="HTH_TETR_2"/>
    <property type="match status" value="1"/>
</dbReference>
<feature type="domain" description="HTH tetR-type" evidence="3">
    <location>
        <begin position="10"/>
        <end position="70"/>
    </location>
</feature>
<gene>
    <name evidence="4" type="ORF">ESZ54_07250</name>
</gene>
<dbReference type="OrthoDB" id="9812993at2"/>
<evidence type="ECO:0000313" key="4">
    <source>
        <dbReference type="EMBL" id="THB61123.1"/>
    </source>
</evidence>
<protein>
    <submittedName>
        <fullName evidence="4">TetR/AcrR family transcriptional regulator</fullName>
    </submittedName>
</protein>
<proteinExistence type="predicted"/>
<dbReference type="Gene3D" id="1.10.357.10">
    <property type="entry name" value="Tetracycline Repressor, domain 2"/>
    <property type="match status" value="1"/>
</dbReference>
<reference evidence="4 5" key="1">
    <citation type="submission" date="2019-01" db="EMBL/GenBank/DDBJ databases">
        <title>Vagococcus silagei sp. nov. isolated from brewer's grain.</title>
        <authorList>
            <person name="Guu J.-R."/>
        </authorList>
    </citation>
    <scope>NUCLEOTIDE SEQUENCE [LARGE SCALE GENOMIC DNA]</scope>
    <source>
        <strain evidence="4 5">2B-2</strain>
    </source>
</reference>
<name>A0A4S3B606_9ENTE</name>
<dbReference type="PANTHER" id="PTHR43479">
    <property type="entry name" value="ACREF/ENVCD OPERON REPRESSOR-RELATED"/>
    <property type="match status" value="1"/>
</dbReference>